<accession>A0ABT6J6V4</accession>
<sequence>MTLIVAADAQDHLILAGDHCAVLSRVSNQGPPDLVLRNYRKVYPWKYGAIAVSGDVFLAACFQRLFAHQERMGQPIDLLQVARDAKAVRARSGAPPSESTGNLFFTLPGCDGFALHCVFIRADSIECEIIEPIGSRFSMREGTPDEAACHAFNKRLRPSFFFPVIDAFHRHHLELLGRFFAGQSAVDEFVTASFDVYMLEKRTGLGAFWHVSESQERLATIELQVADGCGLIGSAPAG</sequence>
<dbReference type="EMBL" id="JARXRM010000024">
    <property type="protein sequence ID" value="MDH5822484.1"/>
    <property type="molecule type" value="Genomic_DNA"/>
</dbReference>
<evidence type="ECO:0000313" key="1">
    <source>
        <dbReference type="EMBL" id="MDH5822484.1"/>
    </source>
</evidence>
<organism evidence="1 2">
    <name type="scientific">Luteimonas endophytica</name>
    <dbReference type="NCBI Taxonomy" id="3042023"/>
    <lineage>
        <taxon>Bacteria</taxon>
        <taxon>Pseudomonadati</taxon>
        <taxon>Pseudomonadota</taxon>
        <taxon>Gammaproteobacteria</taxon>
        <taxon>Lysobacterales</taxon>
        <taxon>Lysobacteraceae</taxon>
        <taxon>Luteimonas</taxon>
    </lineage>
</organism>
<dbReference type="RefSeq" id="WP_280573404.1">
    <property type="nucleotide sequence ID" value="NZ_JARXRM010000024.1"/>
</dbReference>
<keyword evidence="2" id="KW-1185">Reference proteome</keyword>
<dbReference type="Proteomes" id="UP001156940">
    <property type="component" value="Unassembled WGS sequence"/>
</dbReference>
<reference evidence="1 2" key="1">
    <citation type="submission" date="2023-04" db="EMBL/GenBank/DDBJ databases">
        <title>Luteimonas endophyticus RD2P54.</title>
        <authorList>
            <person name="Sun J.-Q."/>
        </authorList>
    </citation>
    <scope>NUCLEOTIDE SEQUENCE [LARGE SCALE GENOMIC DNA]</scope>
    <source>
        <strain evidence="1 2">RD2P54</strain>
    </source>
</reference>
<comment type="caution">
    <text evidence="1">The sequence shown here is derived from an EMBL/GenBank/DDBJ whole genome shotgun (WGS) entry which is preliminary data.</text>
</comment>
<protein>
    <submittedName>
        <fullName evidence="1">Uncharacterized protein</fullName>
    </submittedName>
</protein>
<evidence type="ECO:0000313" key="2">
    <source>
        <dbReference type="Proteomes" id="UP001156940"/>
    </source>
</evidence>
<gene>
    <name evidence="1" type="ORF">QFW77_05700</name>
</gene>
<proteinExistence type="predicted"/>
<name>A0ABT6J6V4_9GAMM</name>